<evidence type="ECO:0000259" key="2">
    <source>
        <dbReference type="Pfam" id="PF00156"/>
    </source>
</evidence>
<dbReference type="EMBL" id="CP016773">
    <property type="protein sequence ID" value="ASY16241.1"/>
    <property type="molecule type" value="Genomic_DNA"/>
</dbReference>
<dbReference type="CDD" id="cd06223">
    <property type="entry name" value="PRTases_typeI"/>
    <property type="match status" value="1"/>
</dbReference>
<gene>
    <name evidence="3" type="ORF">A1sIA56_04950</name>
</gene>
<dbReference type="Pfam" id="PF00156">
    <property type="entry name" value="Pribosyltran"/>
    <property type="match status" value="1"/>
</dbReference>
<evidence type="ECO:0000256" key="1">
    <source>
        <dbReference type="ARBA" id="ARBA00008007"/>
    </source>
</evidence>
<comment type="similarity">
    <text evidence="1">Belongs to the ComF/GntX family.</text>
</comment>
<dbReference type="Gene3D" id="3.40.50.2020">
    <property type="match status" value="1"/>
</dbReference>
<dbReference type="SUPFAM" id="SSF53271">
    <property type="entry name" value="PRTase-like"/>
    <property type="match status" value="1"/>
</dbReference>
<evidence type="ECO:0000313" key="3">
    <source>
        <dbReference type="EMBL" id="ASY16241.1"/>
    </source>
</evidence>
<protein>
    <submittedName>
        <fullName evidence="3">ComF family protein</fullName>
    </submittedName>
</protein>
<dbReference type="OrthoDB" id="5244859at2"/>
<name>A0A249KHH2_9ACTN</name>
<sequence>MKSLKSLQEIIFPIRCLGCSALGLEICSECRGKWNPHIYRSWSRTAPYFPIFSSIQYSTVASKVLLAAKENNIKLADDLLVQALQKSFHFCAKERGVGLFVPIPSRHAVARSRGRQFITELSLQLSKSTGMETVESLSHIRKVRDQSSLDAKQRLVNIEGSMKSLRYLSEKVILVDDLVTTGATIYEGARALRENGIEVIAAVTACIAEPLR</sequence>
<reference evidence="3 4" key="1">
    <citation type="submission" date="2016-07" db="EMBL/GenBank/DDBJ databases">
        <title>High microdiversification within the ubiquitous acI lineage of Actinobacteria.</title>
        <authorList>
            <person name="Neuenschwander S.M."/>
            <person name="Salcher M."/>
            <person name="Ghai R."/>
            <person name="Pernthaler J."/>
        </authorList>
    </citation>
    <scope>NUCLEOTIDE SEQUENCE [LARGE SCALE GENOMIC DNA]</scope>
    <source>
        <strain evidence="3">MMS-IA-56</strain>
    </source>
</reference>
<dbReference type="InterPro" id="IPR029057">
    <property type="entry name" value="PRTase-like"/>
</dbReference>
<feature type="domain" description="Phosphoribosyltransferase" evidence="2">
    <location>
        <begin position="112"/>
        <end position="206"/>
    </location>
</feature>
<keyword evidence="4" id="KW-1185">Reference proteome</keyword>
<dbReference type="KEGG" id="psuf:A1sIA56_04950"/>
<evidence type="ECO:0000313" key="4">
    <source>
        <dbReference type="Proteomes" id="UP000217215"/>
    </source>
</evidence>
<dbReference type="Proteomes" id="UP000217215">
    <property type="component" value="Chromosome"/>
</dbReference>
<organism evidence="3 4">
    <name type="scientific">Candidatus Planktophila sulfonica</name>
    <dbReference type="NCBI Taxonomy" id="1884904"/>
    <lineage>
        <taxon>Bacteria</taxon>
        <taxon>Bacillati</taxon>
        <taxon>Actinomycetota</taxon>
        <taxon>Actinomycetes</taxon>
        <taxon>Candidatus Nanopelagicales</taxon>
        <taxon>Candidatus Nanopelagicaceae</taxon>
        <taxon>Candidatus Planktophila</taxon>
    </lineage>
</organism>
<dbReference type="PANTHER" id="PTHR47505:SF1">
    <property type="entry name" value="DNA UTILIZATION PROTEIN YHGH"/>
    <property type="match status" value="1"/>
</dbReference>
<dbReference type="PANTHER" id="PTHR47505">
    <property type="entry name" value="DNA UTILIZATION PROTEIN YHGH"/>
    <property type="match status" value="1"/>
</dbReference>
<dbReference type="InterPro" id="IPR000836">
    <property type="entry name" value="PRTase_dom"/>
</dbReference>
<dbReference type="AlphaFoldDB" id="A0A249KHH2"/>
<dbReference type="InterPro" id="IPR051910">
    <property type="entry name" value="ComF/GntX_DNA_util-trans"/>
</dbReference>
<accession>A0A249KHH2</accession>
<proteinExistence type="inferred from homology"/>